<dbReference type="PANTHER" id="PTHR11064">
    <property type="entry name" value="CCAAT-BINDING TRANSCRIPTION FACTOR-RELATED"/>
    <property type="match status" value="1"/>
</dbReference>
<dbReference type="PRINTS" id="PR00615">
    <property type="entry name" value="CCAATSUBUNTA"/>
</dbReference>
<evidence type="ECO:0000313" key="8">
    <source>
        <dbReference type="EMBL" id="KAK8999735.1"/>
    </source>
</evidence>
<reference evidence="8 9" key="1">
    <citation type="journal article" date="2024" name="G3 (Bethesda)">
        <title>Genome assembly of Hibiscus sabdariffa L. provides insights into metabolisms of medicinal natural products.</title>
        <authorList>
            <person name="Kim T."/>
        </authorList>
    </citation>
    <scope>NUCLEOTIDE SEQUENCE [LARGE SCALE GENOMIC DNA]</scope>
    <source>
        <strain evidence="8">TK-2024</strain>
        <tissue evidence="8">Old leaves</tissue>
    </source>
</reference>
<dbReference type="CDD" id="cd22907">
    <property type="entry name" value="HFD_NFYB"/>
    <property type="match status" value="1"/>
</dbReference>
<evidence type="ECO:0000256" key="5">
    <source>
        <dbReference type="ARBA" id="ARBA00023163"/>
    </source>
</evidence>
<feature type="region of interest" description="Disordered" evidence="6">
    <location>
        <begin position="115"/>
        <end position="134"/>
    </location>
</feature>
<name>A0ABR2QGR6_9ROSI</name>
<comment type="similarity">
    <text evidence="1">Belongs to the NFYB/HAP3 subunit family.</text>
</comment>
<evidence type="ECO:0000259" key="7">
    <source>
        <dbReference type="Pfam" id="PF00808"/>
    </source>
</evidence>
<dbReference type="InterPro" id="IPR009072">
    <property type="entry name" value="Histone-fold"/>
</dbReference>
<sequence length="289" mass="32346">MRLPEAKTCNSFAEHVHLNALRHLHSYRSETLQDTDLQCLMLELKTQCRLAEDQRSCRLRVLRMMCSLRVPNVRFSLEIQSLSLPPFSFFLSLLFISFPSHLRILSMAAAQVPASSGGGSHDSGGEQSPRSNNVREQERFLPIANISRIMKKALPANAKVAKDAKETVQECVSEFISFITSEASDKCQKEKRKTINGDDLLWAMATLGFEDYIDPLKIYLTKYREGDSKGSGSAKGGETFAKKDVQPGPNSQVEYMFYLAHQGSFSQGVYYGNSQSQSQAHMMASDGRQ</sequence>
<dbReference type="InterPro" id="IPR027113">
    <property type="entry name" value="Transc_fact_NFYB/HAP3"/>
</dbReference>
<dbReference type="SUPFAM" id="SSF47113">
    <property type="entry name" value="Histone-fold"/>
    <property type="match status" value="1"/>
</dbReference>
<dbReference type="Pfam" id="PF00808">
    <property type="entry name" value="CBFD_NFYB_HMF"/>
    <property type="match status" value="1"/>
</dbReference>
<dbReference type="PROSITE" id="PS00685">
    <property type="entry name" value="NFYB_HAP3"/>
    <property type="match status" value="1"/>
</dbReference>
<protein>
    <recommendedName>
        <fullName evidence="7">Transcription factor CBF/NF-Y/archaeal histone domain-containing protein</fullName>
    </recommendedName>
</protein>
<evidence type="ECO:0000256" key="1">
    <source>
        <dbReference type="ARBA" id="ARBA00009053"/>
    </source>
</evidence>
<keyword evidence="2" id="KW-0805">Transcription regulation</keyword>
<dbReference type="Proteomes" id="UP001396334">
    <property type="component" value="Unassembled WGS sequence"/>
</dbReference>
<evidence type="ECO:0000313" key="9">
    <source>
        <dbReference type="Proteomes" id="UP001396334"/>
    </source>
</evidence>
<keyword evidence="4" id="KW-0010">Activator</keyword>
<organism evidence="8 9">
    <name type="scientific">Hibiscus sabdariffa</name>
    <name type="common">roselle</name>
    <dbReference type="NCBI Taxonomy" id="183260"/>
    <lineage>
        <taxon>Eukaryota</taxon>
        <taxon>Viridiplantae</taxon>
        <taxon>Streptophyta</taxon>
        <taxon>Embryophyta</taxon>
        <taxon>Tracheophyta</taxon>
        <taxon>Spermatophyta</taxon>
        <taxon>Magnoliopsida</taxon>
        <taxon>eudicotyledons</taxon>
        <taxon>Gunneridae</taxon>
        <taxon>Pentapetalae</taxon>
        <taxon>rosids</taxon>
        <taxon>malvids</taxon>
        <taxon>Malvales</taxon>
        <taxon>Malvaceae</taxon>
        <taxon>Malvoideae</taxon>
        <taxon>Hibiscus</taxon>
    </lineage>
</organism>
<feature type="region of interest" description="Disordered" evidence="6">
    <location>
        <begin position="226"/>
        <end position="247"/>
    </location>
</feature>
<accession>A0ABR2QGR6</accession>
<gene>
    <name evidence="8" type="ORF">V6N11_065232</name>
</gene>
<keyword evidence="9" id="KW-1185">Reference proteome</keyword>
<evidence type="ECO:0000256" key="4">
    <source>
        <dbReference type="ARBA" id="ARBA00023159"/>
    </source>
</evidence>
<proteinExistence type="inferred from homology"/>
<comment type="caution">
    <text evidence="8">The sequence shown here is derived from an EMBL/GenBank/DDBJ whole genome shotgun (WGS) entry which is preliminary data.</text>
</comment>
<dbReference type="InterPro" id="IPR003958">
    <property type="entry name" value="CBFA_NFYB_domain"/>
</dbReference>
<evidence type="ECO:0000256" key="3">
    <source>
        <dbReference type="ARBA" id="ARBA00023125"/>
    </source>
</evidence>
<dbReference type="Gene3D" id="1.10.20.10">
    <property type="entry name" value="Histone, subunit A"/>
    <property type="match status" value="1"/>
</dbReference>
<evidence type="ECO:0000256" key="2">
    <source>
        <dbReference type="ARBA" id="ARBA00023015"/>
    </source>
</evidence>
<dbReference type="EMBL" id="JBBPBN010000039">
    <property type="protein sequence ID" value="KAK8999735.1"/>
    <property type="molecule type" value="Genomic_DNA"/>
</dbReference>
<keyword evidence="3" id="KW-0238">DNA-binding</keyword>
<dbReference type="InterPro" id="IPR003956">
    <property type="entry name" value="Transcrpt_fac_NFYB/HAP3_CS"/>
</dbReference>
<dbReference type="PANTHER" id="PTHR11064:SF201">
    <property type="entry name" value="HISTONE-FOLD PROTEIN-RELATED"/>
    <property type="match status" value="1"/>
</dbReference>
<feature type="domain" description="Transcription factor CBF/NF-Y/archaeal histone" evidence="7">
    <location>
        <begin position="140"/>
        <end position="204"/>
    </location>
</feature>
<evidence type="ECO:0000256" key="6">
    <source>
        <dbReference type="SAM" id="MobiDB-lite"/>
    </source>
</evidence>
<keyword evidence="5" id="KW-0804">Transcription</keyword>